<sequence>MCGRYVVDAGIEDLMDEFAAIAGGDLRDLGRSYNVAPTDAVPVVLERTDQPPEATRQLHAARWGLVPPWAKDVSGGARMINARLETVAGKPAYRGPFARRRCVVPASGYYEWQRLAGGAKQPFYIHPGGGLLAMAGVFEWWRDERLPPDHPDRWVLSASVLTTTPADHLAHIHDRMPAMLSRDQVGDWLNRSNDDTGLLADLARAGTAEVAAALTARPVGLGVGNVRNNHPDLITALS</sequence>
<dbReference type="InterPro" id="IPR003738">
    <property type="entry name" value="SRAP"/>
</dbReference>
<evidence type="ECO:0000256" key="2">
    <source>
        <dbReference type="ARBA" id="ARBA00022670"/>
    </source>
</evidence>
<proteinExistence type="inferred from homology"/>
<evidence type="ECO:0000313" key="9">
    <source>
        <dbReference type="EMBL" id="TDE08612.1"/>
    </source>
</evidence>
<keyword evidence="6" id="KW-0238">DNA-binding</keyword>
<dbReference type="SUPFAM" id="SSF143081">
    <property type="entry name" value="BB1717-like"/>
    <property type="match status" value="1"/>
</dbReference>
<accession>A0A4R5D599</accession>
<keyword evidence="4 8" id="KW-0378">Hydrolase</keyword>
<keyword evidence="7" id="KW-0456">Lyase</keyword>
<dbReference type="RefSeq" id="WP_131896609.1">
    <property type="nucleotide sequence ID" value="NZ_SMKZ01000023.1"/>
</dbReference>
<keyword evidence="3" id="KW-0227">DNA damage</keyword>
<keyword evidence="5" id="KW-0190">Covalent protein-DNA linkage</keyword>
<evidence type="ECO:0000256" key="4">
    <source>
        <dbReference type="ARBA" id="ARBA00022801"/>
    </source>
</evidence>
<dbReference type="PANTHER" id="PTHR13604">
    <property type="entry name" value="DC12-RELATED"/>
    <property type="match status" value="1"/>
</dbReference>
<gene>
    <name evidence="9" type="ORF">E1269_16960</name>
</gene>
<organism evidence="9 10">
    <name type="scientific">Jiangella asiatica</name>
    <dbReference type="NCBI Taxonomy" id="2530372"/>
    <lineage>
        <taxon>Bacteria</taxon>
        <taxon>Bacillati</taxon>
        <taxon>Actinomycetota</taxon>
        <taxon>Actinomycetes</taxon>
        <taxon>Jiangellales</taxon>
        <taxon>Jiangellaceae</taxon>
        <taxon>Jiangella</taxon>
    </lineage>
</organism>
<reference evidence="9 10" key="1">
    <citation type="submission" date="2019-03" db="EMBL/GenBank/DDBJ databases">
        <title>Draft genome sequences of novel Actinobacteria.</title>
        <authorList>
            <person name="Sahin N."/>
            <person name="Ay H."/>
            <person name="Saygin H."/>
        </authorList>
    </citation>
    <scope>NUCLEOTIDE SEQUENCE [LARGE SCALE GENOMIC DNA]</scope>
    <source>
        <strain evidence="9 10">5K138</strain>
    </source>
</reference>
<keyword evidence="10" id="KW-1185">Reference proteome</keyword>
<dbReference type="GO" id="GO:0106300">
    <property type="term" value="P:protein-DNA covalent cross-linking repair"/>
    <property type="evidence" value="ECO:0007669"/>
    <property type="project" value="InterPro"/>
</dbReference>
<evidence type="ECO:0000256" key="1">
    <source>
        <dbReference type="ARBA" id="ARBA00008136"/>
    </source>
</evidence>
<protein>
    <recommendedName>
        <fullName evidence="8">Abasic site processing protein</fullName>
        <ecNumber evidence="8">3.4.-.-</ecNumber>
    </recommendedName>
</protein>
<dbReference type="FunCoup" id="A0A4R5D599">
    <property type="interactions" value="230"/>
</dbReference>
<dbReference type="GO" id="GO:0006508">
    <property type="term" value="P:proteolysis"/>
    <property type="evidence" value="ECO:0007669"/>
    <property type="project" value="UniProtKB-KW"/>
</dbReference>
<dbReference type="EC" id="3.4.-.-" evidence="8"/>
<comment type="caution">
    <text evidence="9">The sequence shown here is derived from an EMBL/GenBank/DDBJ whole genome shotgun (WGS) entry which is preliminary data.</text>
</comment>
<dbReference type="PANTHER" id="PTHR13604:SF0">
    <property type="entry name" value="ABASIC SITE PROCESSING PROTEIN HMCES"/>
    <property type="match status" value="1"/>
</dbReference>
<dbReference type="Gene3D" id="3.90.1680.10">
    <property type="entry name" value="SOS response associated peptidase-like"/>
    <property type="match status" value="1"/>
</dbReference>
<dbReference type="AlphaFoldDB" id="A0A4R5D599"/>
<dbReference type="OrthoDB" id="9782620at2"/>
<evidence type="ECO:0000313" key="10">
    <source>
        <dbReference type="Proteomes" id="UP000294739"/>
    </source>
</evidence>
<evidence type="ECO:0000256" key="5">
    <source>
        <dbReference type="ARBA" id="ARBA00023124"/>
    </source>
</evidence>
<dbReference type="Pfam" id="PF02586">
    <property type="entry name" value="SRAP"/>
    <property type="match status" value="1"/>
</dbReference>
<evidence type="ECO:0000256" key="7">
    <source>
        <dbReference type="ARBA" id="ARBA00023239"/>
    </source>
</evidence>
<evidence type="ECO:0000256" key="3">
    <source>
        <dbReference type="ARBA" id="ARBA00022763"/>
    </source>
</evidence>
<dbReference type="GO" id="GO:0016829">
    <property type="term" value="F:lyase activity"/>
    <property type="evidence" value="ECO:0007669"/>
    <property type="project" value="UniProtKB-KW"/>
</dbReference>
<comment type="similarity">
    <text evidence="1 8">Belongs to the SOS response-associated peptidase family.</text>
</comment>
<dbReference type="InParanoid" id="A0A4R5D599"/>
<dbReference type="InterPro" id="IPR036590">
    <property type="entry name" value="SRAP-like"/>
</dbReference>
<dbReference type="GO" id="GO:0008233">
    <property type="term" value="F:peptidase activity"/>
    <property type="evidence" value="ECO:0007669"/>
    <property type="project" value="UniProtKB-KW"/>
</dbReference>
<dbReference type="Proteomes" id="UP000294739">
    <property type="component" value="Unassembled WGS sequence"/>
</dbReference>
<dbReference type="GO" id="GO:0003697">
    <property type="term" value="F:single-stranded DNA binding"/>
    <property type="evidence" value="ECO:0007669"/>
    <property type="project" value="InterPro"/>
</dbReference>
<name>A0A4R5D599_9ACTN</name>
<evidence type="ECO:0000256" key="8">
    <source>
        <dbReference type="RuleBase" id="RU364100"/>
    </source>
</evidence>
<keyword evidence="2 8" id="KW-0645">Protease</keyword>
<evidence type="ECO:0000256" key="6">
    <source>
        <dbReference type="ARBA" id="ARBA00023125"/>
    </source>
</evidence>
<dbReference type="EMBL" id="SMKZ01000023">
    <property type="protein sequence ID" value="TDE08612.1"/>
    <property type="molecule type" value="Genomic_DNA"/>
</dbReference>